<evidence type="ECO:0000313" key="2">
    <source>
        <dbReference type="Proteomes" id="UP000701341"/>
    </source>
</evidence>
<accession>A0A9P5GJL9</accession>
<evidence type="ECO:0000313" key="1">
    <source>
        <dbReference type="EMBL" id="KAF7522174.1"/>
    </source>
</evidence>
<gene>
    <name evidence="1" type="ORF">PCG10_007638</name>
</gene>
<name>A0A9P5GJL9_PENCR</name>
<keyword evidence="2" id="KW-1185">Reference proteome</keyword>
<dbReference type="Proteomes" id="UP000701341">
    <property type="component" value="Unassembled WGS sequence"/>
</dbReference>
<dbReference type="AlphaFoldDB" id="A0A9P5GJL9"/>
<proteinExistence type="predicted"/>
<protein>
    <submittedName>
        <fullName evidence="1">Uncharacterized protein</fullName>
    </submittedName>
</protein>
<comment type="caution">
    <text evidence="1">The sequence shown here is derived from an EMBL/GenBank/DDBJ whole genome shotgun (WGS) entry which is preliminary data.</text>
</comment>
<dbReference type="EMBL" id="JAAOZQ010000055">
    <property type="protein sequence ID" value="KAF7522174.1"/>
    <property type="molecule type" value="Genomic_DNA"/>
</dbReference>
<sequence>MSTHISSSTQGIQSNLNLWMMVFSNVSQPIRQELCALEELDAWETWQFLERTYGRDVPMKMRSVKGLRDIIGIKYDECASLKEYIEKMVLCSRAIQCNRGEKDGSNGGKYNGRGNHFRGDGANEWLWCQLILVNLGPKWEAWVSELVGKFKDKERMNEAISTFRGLFPIIEAEQARRMQVARYTKNSGA</sequence>
<organism evidence="1 2">
    <name type="scientific">Penicillium crustosum</name>
    <name type="common">Blue mold fungus</name>
    <dbReference type="NCBI Taxonomy" id="36656"/>
    <lineage>
        <taxon>Eukaryota</taxon>
        <taxon>Fungi</taxon>
        <taxon>Dikarya</taxon>
        <taxon>Ascomycota</taxon>
        <taxon>Pezizomycotina</taxon>
        <taxon>Eurotiomycetes</taxon>
        <taxon>Eurotiomycetidae</taxon>
        <taxon>Eurotiales</taxon>
        <taxon>Aspergillaceae</taxon>
        <taxon>Penicillium</taxon>
    </lineage>
</organism>
<reference evidence="1" key="1">
    <citation type="submission" date="2020-02" db="EMBL/GenBank/DDBJ databases">
        <authorList>
            <person name="Lichtner F.J."/>
        </authorList>
    </citation>
    <scope>NUCLEOTIDE SEQUENCE</scope>
    <source>
        <strain evidence="1">G10</strain>
    </source>
</reference>